<feature type="region of interest" description="Disordered" evidence="1">
    <location>
        <begin position="14"/>
        <end position="33"/>
    </location>
</feature>
<organism evidence="2 3">
    <name type="scientific">Carbonactinospora thermoautotrophica</name>
    <dbReference type="NCBI Taxonomy" id="1469144"/>
    <lineage>
        <taxon>Bacteria</taxon>
        <taxon>Bacillati</taxon>
        <taxon>Actinomycetota</taxon>
        <taxon>Actinomycetes</taxon>
        <taxon>Kitasatosporales</taxon>
        <taxon>Carbonactinosporaceae</taxon>
        <taxon>Carbonactinospora</taxon>
    </lineage>
</organism>
<evidence type="ECO:0000256" key="1">
    <source>
        <dbReference type="SAM" id="MobiDB-lite"/>
    </source>
</evidence>
<accession>A0A132NL58</accession>
<sequence>MTGETDLVGIWSTGIGEHLSGDGQGSSSSDRHDHAGFLGSGWLQDADTTTGTFGTAHLFGGEPGSLSQTPAQGMLGGQYPETGELRFEGYGAFPETGSYGLADRDPQPTGFPEEPADEPFAGGTSSAAFGSPTFERSASETSEPETSEPETGEPEASPARRPLVRWLAPAALVLATGLAGGVLFLSQREEQPKRAEAPITLHDAKTGISVTLPPGWRAEPGTPDTDAYRNKRPCPDNARETCFDGAVTVFFTTAQNIDEAAGSFRATLEKLAKDNKSSLRLVKQDSSPVGGHPARSLRFAEQSGQQNSHTQVTVIELGAQSKVIRQFAVIHLRTLDSAVPAPVIDQILRSVTVDRPSPSPSP</sequence>
<gene>
    <name evidence="2" type="ORF">TR74_03475</name>
</gene>
<evidence type="ECO:0000313" key="2">
    <source>
        <dbReference type="EMBL" id="KWX10462.1"/>
    </source>
</evidence>
<feature type="non-terminal residue" evidence="2">
    <location>
        <position position="362"/>
    </location>
</feature>
<dbReference type="EMBL" id="JYIK01000465">
    <property type="protein sequence ID" value="KWX10462.1"/>
    <property type="molecule type" value="Genomic_DNA"/>
</dbReference>
<dbReference type="Proteomes" id="UP000070598">
    <property type="component" value="Unassembled WGS sequence"/>
</dbReference>
<reference evidence="3" key="1">
    <citation type="submission" date="2015-02" db="EMBL/GenBank/DDBJ databases">
        <title>Physiological reanalysis, assessment of diazotrophy, and genome sequences of multiple isolates of Streptomyces thermoautotrophicus.</title>
        <authorList>
            <person name="MacKellar D.C."/>
            <person name="Lieber L."/>
            <person name="Norman J."/>
            <person name="Bolger A."/>
            <person name="Tobin C."/>
            <person name="Murray J.W."/>
            <person name="Friesen M."/>
            <person name="Prell J."/>
        </authorList>
    </citation>
    <scope>NUCLEOTIDE SEQUENCE [LARGE SCALE GENOMIC DNA]</scope>
    <source>
        <strain evidence="3">UBT1</strain>
    </source>
</reference>
<name>A0A132NL58_9ACTN</name>
<feature type="region of interest" description="Disordered" evidence="1">
    <location>
        <begin position="54"/>
        <end position="159"/>
    </location>
</feature>
<evidence type="ECO:0000313" key="3">
    <source>
        <dbReference type="Proteomes" id="UP000070598"/>
    </source>
</evidence>
<comment type="caution">
    <text evidence="2">The sequence shown here is derived from an EMBL/GenBank/DDBJ whole genome shotgun (WGS) entry which is preliminary data.</text>
</comment>
<protein>
    <submittedName>
        <fullName evidence="2">Uncharacterized protein</fullName>
    </submittedName>
</protein>
<feature type="region of interest" description="Disordered" evidence="1">
    <location>
        <begin position="211"/>
        <end position="230"/>
    </location>
</feature>
<feature type="compositionally biased region" description="Acidic residues" evidence="1">
    <location>
        <begin position="142"/>
        <end position="153"/>
    </location>
</feature>
<proteinExistence type="predicted"/>
<dbReference type="AlphaFoldDB" id="A0A132NL58"/>